<evidence type="ECO:0000313" key="1">
    <source>
        <dbReference type="EMBL" id="RDD60821.1"/>
    </source>
</evidence>
<protein>
    <submittedName>
        <fullName evidence="1">DUF1491 family protein</fullName>
    </submittedName>
</protein>
<dbReference type="InterPro" id="IPR009964">
    <property type="entry name" value="DUF1491"/>
</dbReference>
<gene>
    <name evidence="1" type="ORF">DRB17_15935</name>
</gene>
<proteinExistence type="predicted"/>
<comment type="caution">
    <text evidence="1">The sequence shown here is derived from an EMBL/GenBank/DDBJ whole genome shotgun (WGS) entry which is preliminary data.</text>
</comment>
<reference evidence="1 2" key="1">
    <citation type="submission" date="2018-07" db="EMBL/GenBank/DDBJ databases">
        <title>Venubactetium sediminum gen. nov., sp. nov., isolated from a marine solar saltern.</title>
        <authorList>
            <person name="Wang S."/>
        </authorList>
    </citation>
    <scope>NUCLEOTIDE SEQUENCE [LARGE SCALE GENOMIC DNA]</scope>
    <source>
        <strain evidence="1 2">WD2A32</strain>
    </source>
</reference>
<dbReference type="Proteomes" id="UP000253941">
    <property type="component" value="Unassembled WGS sequence"/>
</dbReference>
<organism evidence="1 2">
    <name type="scientific">Ferruginivarius sediminum</name>
    <dbReference type="NCBI Taxonomy" id="2661937"/>
    <lineage>
        <taxon>Bacteria</taxon>
        <taxon>Pseudomonadati</taxon>
        <taxon>Pseudomonadota</taxon>
        <taxon>Alphaproteobacteria</taxon>
        <taxon>Rhodospirillales</taxon>
        <taxon>Rhodospirillaceae</taxon>
        <taxon>Ferruginivarius</taxon>
    </lineage>
</organism>
<evidence type="ECO:0000313" key="2">
    <source>
        <dbReference type="Proteomes" id="UP000253941"/>
    </source>
</evidence>
<dbReference type="RefSeq" id="WP_114583217.1">
    <property type="nucleotide sequence ID" value="NZ_QPMH01000019.1"/>
</dbReference>
<sequence>MSDDRLPTDLWVRAHLRRCFAEGIFATVAHRGDAGGGMVVLKLNMLEHGCRILTQARDIDGRLGWLPAMQGKYVGEAEADAYIARAVKRDPDLWVIEIEDRDGRHPFEGPEI</sequence>
<dbReference type="Gene3D" id="3.40.1530.20">
    <property type="entry name" value="Protein of unknown function (DUF1491)"/>
    <property type="match status" value="1"/>
</dbReference>
<dbReference type="AlphaFoldDB" id="A0A369T671"/>
<accession>A0A369T671</accession>
<name>A0A369T671_9PROT</name>
<dbReference type="Pfam" id="PF07372">
    <property type="entry name" value="DUF1491"/>
    <property type="match status" value="1"/>
</dbReference>
<keyword evidence="2" id="KW-1185">Reference proteome</keyword>
<dbReference type="EMBL" id="QPMH01000019">
    <property type="protein sequence ID" value="RDD60821.1"/>
    <property type="molecule type" value="Genomic_DNA"/>
</dbReference>